<sequence length="174" mass="19749">MGRGIANLGFAVMTGGGPGIMEAASRGAFEGGGKAVGCNIRLPREQQPNPWMDTYFNCRFFFVRKVLMFKYSYGFVIMPGGIGTLDEFYEAFTLIQTQKIPDFPIVLMGKTYWEPVSDMLTVMLSEHMISPEDLQYILITDDTGEALKHLEKFAALKYRAKRKKIYRKFIFLGE</sequence>
<comment type="caution">
    <text evidence="3">The sequence shown here is derived from an EMBL/GenBank/DDBJ whole genome shotgun (WGS) entry which is preliminary data.</text>
</comment>
<keyword evidence="2" id="KW-0203">Cytokinin biosynthesis</keyword>
<keyword evidence="2" id="KW-0378">Hydrolase</keyword>
<comment type="catalytic activity">
    <reaction evidence="1">
        <text>AMP + H2O = D-ribose 5-phosphate + adenine</text>
        <dbReference type="Rhea" id="RHEA:20129"/>
        <dbReference type="ChEBI" id="CHEBI:15377"/>
        <dbReference type="ChEBI" id="CHEBI:16708"/>
        <dbReference type="ChEBI" id="CHEBI:78346"/>
        <dbReference type="ChEBI" id="CHEBI:456215"/>
        <dbReference type="EC" id="3.2.2.4"/>
    </reaction>
</comment>
<dbReference type="PANTHER" id="PTHR43393:SF3">
    <property type="entry name" value="LYSINE DECARBOXYLASE-LIKE PROTEIN"/>
    <property type="match status" value="1"/>
</dbReference>
<dbReference type="SUPFAM" id="SSF102405">
    <property type="entry name" value="MCP/YpsA-like"/>
    <property type="match status" value="1"/>
</dbReference>
<name>A0A512RMW0_9BACT</name>
<dbReference type="Proteomes" id="UP000321436">
    <property type="component" value="Unassembled WGS sequence"/>
</dbReference>
<dbReference type="EMBL" id="BKAU01000004">
    <property type="protein sequence ID" value="GEP97022.1"/>
    <property type="molecule type" value="Genomic_DNA"/>
</dbReference>
<protein>
    <recommendedName>
        <fullName evidence="2">Cytokinin riboside 5'-monophosphate phosphoribohydrolase</fullName>
        <ecNumber evidence="2">3.2.2.n1</ecNumber>
    </recommendedName>
</protein>
<dbReference type="GO" id="GO:0009691">
    <property type="term" value="P:cytokinin biosynthetic process"/>
    <property type="evidence" value="ECO:0007669"/>
    <property type="project" value="UniProtKB-UniRule"/>
</dbReference>
<comment type="similarity">
    <text evidence="2">Belongs to the LOG family.</text>
</comment>
<dbReference type="NCBIfam" id="TIGR00730">
    <property type="entry name" value="Rossman fold protein, TIGR00730 family"/>
    <property type="match status" value="1"/>
</dbReference>
<dbReference type="Gene3D" id="3.40.50.450">
    <property type="match status" value="1"/>
</dbReference>
<dbReference type="PANTHER" id="PTHR43393">
    <property type="entry name" value="CYTOKININ RIBOSIDE 5'-MONOPHOSPHATE PHOSPHORIBOHYDROLASE"/>
    <property type="match status" value="1"/>
</dbReference>
<keyword evidence="4" id="KW-1185">Reference proteome</keyword>
<dbReference type="Pfam" id="PF03641">
    <property type="entry name" value="Lysine_decarbox"/>
    <property type="match status" value="1"/>
</dbReference>
<dbReference type="GO" id="GO:0008714">
    <property type="term" value="F:AMP nucleosidase activity"/>
    <property type="evidence" value="ECO:0007669"/>
    <property type="project" value="UniProtKB-EC"/>
</dbReference>
<dbReference type="AlphaFoldDB" id="A0A512RMW0"/>
<organism evidence="3 4">
    <name type="scientific">Chitinophaga cymbidii</name>
    <dbReference type="NCBI Taxonomy" id="1096750"/>
    <lineage>
        <taxon>Bacteria</taxon>
        <taxon>Pseudomonadati</taxon>
        <taxon>Bacteroidota</taxon>
        <taxon>Chitinophagia</taxon>
        <taxon>Chitinophagales</taxon>
        <taxon>Chitinophagaceae</taxon>
        <taxon>Chitinophaga</taxon>
    </lineage>
</organism>
<dbReference type="InterPro" id="IPR005269">
    <property type="entry name" value="LOG"/>
</dbReference>
<evidence type="ECO:0000313" key="4">
    <source>
        <dbReference type="Proteomes" id="UP000321436"/>
    </source>
</evidence>
<dbReference type="InterPro" id="IPR031100">
    <property type="entry name" value="LOG_fam"/>
</dbReference>
<accession>A0A512RMW0</accession>
<gene>
    <name evidence="3" type="ORF">CCY01nite_32820</name>
</gene>
<reference evidence="3 4" key="1">
    <citation type="submission" date="2019-07" db="EMBL/GenBank/DDBJ databases">
        <title>Whole genome shotgun sequence of Chitinophaga cymbidii NBRC 109752.</title>
        <authorList>
            <person name="Hosoyama A."/>
            <person name="Uohara A."/>
            <person name="Ohji S."/>
            <person name="Ichikawa N."/>
        </authorList>
    </citation>
    <scope>NUCLEOTIDE SEQUENCE [LARGE SCALE GENOMIC DNA]</scope>
    <source>
        <strain evidence="3 4">NBRC 109752</strain>
    </source>
</reference>
<dbReference type="EC" id="3.2.2.n1" evidence="2"/>
<evidence type="ECO:0000313" key="3">
    <source>
        <dbReference type="EMBL" id="GEP97022.1"/>
    </source>
</evidence>
<evidence type="ECO:0000256" key="2">
    <source>
        <dbReference type="RuleBase" id="RU363015"/>
    </source>
</evidence>
<evidence type="ECO:0000256" key="1">
    <source>
        <dbReference type="ARBA" id="ARBA00000274"/>
    </source>
</evidence>
<dbReference type="InterPro" id="IPR052341">
    <property type="entry name" value="LOG_family_nucleotidases"/>
</dbReference>
<dbReference type="GO" id="GO:0005829">
    <property type="term" value="C:cytosol"/>
    <property type="evidence" value="ECO:0007669"/>
    <property type="project" value="TreeGrafter"/>
</dbReference>
<proteinExistence type="inferred from homology"/>